<evidence type="ECO:0000256" key="2">
    <source>
        <dbReference type="ARBA" id="ARBA00023015"/>
    </source>
</evidence>
<comment type="subcellular location">
    <subcellularLocation>
        <location evidence="1">Nucleus</location>
    </subcellularLocation>
</comment>
<gene>
    <name evidence="8" type="ORF">QN277_025853</name>
</gene>
<feature type="compositionally biased region" description="Low complexity" evidence="6">
    <location>
        <begin position="51"/>
        <end position="70"/>
    </location>
</feature>
<dbReference type="Gene3D" id="2.40.330.10">
    <property type="entry name" value="DNA-binding pseudobarrel domain"/>
    <property type="match status" value="1"/>
</dbReference>
<keyword evidence="9" id="KW-1185">Reference proteome</keyword>
<evidence type="ECO:0000256" key="4">
    <source>
        <dbReference type="ARBA" id="ARBA00023163"/>
    </source>
</evidence>
<evidence type="ECO:0000313" key="8">
    <source>
        <dbReference type="EMBL" id="KAK4264717.1"/>
    </source>
</evidence>
<dbReference type="PANTHER" id="PTHR31391:SF101">
    <property type="entry name" value="B3 DOMAIN-CONTAINING PROTEIN OS01G0234100"/>
    <property type="match status" value="1"/>
</dbReference>
<comment type="caution">
    <text evidence="8">The sequence shown here is derived from an EMBL/GenBank/DDBJ whole genome shotgun (WGS) entry which is preliminary data.</text>
</comment>
<proteinExistence type="predicted"/>
<evidence type="ECO:0000256" key="3">
    <source>
        <dbReference type="ARBA" id="ARBA00023125"/>
    </source>
</evidence>
<evidence type="ECO:0000256" key="1">
    <source>
        <dbReference type="ARBA" id="ARBA00004123"/>
    </source>
</evidence>
<name>A0AAE1J6E1_9FABA</name>
<dbReference type="GO" id="GO:0005634">
    <property type="term" value="C:nucleus"/>
    <property type="evidence" value="ECO:0007669"/>
    <property type="project" value="UniProtKB-SubCell"/>
</dbReference>
<protein>
    <recommendedName>
        <fullName evidence="7">TF-B3 domain-containing protein</fullName>
    </recommendedName>
</protein>
<feature type="compositionally biased region" description="Basic and acidic residues" evidence="6">
    <location>
        <begin position="83"/>
        <end position="96"/>
    </location>
</feature>
<keyword evidence="3" id="KW-0238">DNA-binding</keyword>
<dbReference type="CDD" id="cd10017">
    <property type="entry name" value="B3_DNA"/>
    <property type="match status" value="1"/>
</dbReference>
<dbReference type="GO" id="GO:0003677">
    <property type="term" value="F:DNA binding"/>
    <property type="evidence" value="ECO:0007669"/>
    <property type="project" value="UniProtKB-KW"/>
</dbReference>
<evidence type="ECO:0000259" key="7">
    <source>
        <dbReference type="PROSITE" id="PS50863"/>
    </source>
</evidence>
<keyword evidence="5" id="KW-0539">Nucleus</keyword>
<keyword evidence="2" id="KW-0805">Transcription regulation</keyword>
<accession>A0AAE1J6E1</accession>
<dbReference type="SMART" id="SM01019">
    <property type="entry name" value="B3"/>
    <property type="match status" value="1"/>
</dbReference>
<dbReference type="InterPro" id="IPR044837">
    <property type="entry name" value="REM16-like"/>
</dbReference>
<evidence type="ECO:0000256" key="6">
    <source>
        <dbReference type="SAM" id="MobiDB-lite"/>
    </source>
</evidence>
<organism evidence="8 9">
    <name type="scientific">Acacia crassicarpa</name>
    <name type="common">northern wattle</name>
    <dbReference type="NCBI Taxonomy" id="499986"/>
    <lineage>
        <taxon>Eukaryota</taxon>
        <taxon>Viridiplantae</taxon>
        <taxon>Streptophyta</taxon>
        <taxon>Embryophyta</taxon>
        <taxon>Tracheophyta</taxon>
        <taxon>Spermatophyta</taxon>
        <taxon>Magnoliopsida</taxon>
        <taxon>eudicotyledons</taxon>
        <taxon>Gunneridae</taxon>
        <taxon>Pentapetalae</taxon>
        <taxon>rosids</taxon>
        <taxon>fabids</taxon>
        <taxon>Fabales</taxon>
        <taxon>Fabaceae</taxon>
        <taxon>Caesalpinioideae</taxon>
        <taxon>mimosoid clade</taxon>
        <taxon>Acacieae</taxon>
        <taxon>Acacia</taxon>
    </lineage>
</organism>
<feature type="region of interest" description="Disordered" evidence="6">
    <location>
        <begin position="26"/>
        <end position="45"/>
    </location>
</feature>
<dbReference type="Pfam" id="PF02362">
    <property type="entry name" value="B3"/>
    <property type="match status" value="1"/>
</dbReference>
<keyword evidence="4" id="KW-0804">Transcription</keyword>
<dbReference type="InterPro" id="IPR003340">
    <property type="entry name" value="B3_DNA-bd"/>
</dbReference>
<feature type="region of interest" description="Disordered" evidence="6">
    <location>
        <begin position="81"/>
        <end position="100"/>
    </location>
</feature>
<feature type="region of interest" description="Disordered" evidence="6">
    <location>
        <begin position="108"/>
        <end position="139"/>
    </location>
</feature>
<dbReference type="EMBL" id="JAWXYG010000008">
    <property type="protein sequence ID" value="KAK4264717.1"/>
    <property type="molecule type" value="Genomic_DNA"/>
</dbReference>
<dbReference type="PANTHER" id="PTHR31391">
    <property type="entry name" value="B3 DOMAIN-CONTAINING PROTEIN OS11G0197600-RELATED"/>
    <property type="match status" value="1"/>
</dbReference>
<feature type="region of interest" description="Disordered" evidence="6">
    <location>
        <begin position="51"/>
        <end position="75"/>
    </location>
</feature>
<dbReference type="SUPFAM" id="SSF101936">
    <property type="entry name" value="DNA-binding pseudobarrel domain"/>
    <property type="match status" value="1"/>
</dbReference>
<dbReference type="PROSITE" id="PS50863">
    <property type="entry name" value="B3"/>
    <property type="match status" value="1"/>
</dbReference>
<feature type="domain" description="TF-B3" evidence="7">
    <location>
        <begin position="193"/>
        <end position="284"/>
    </location>
</feature>
<evidence type="ECO:0000313" key="9">
    <source>
        <dbReference type="Proteomes" id="UP001293593"/>
    </source>
</evidence>
<dbReference type="Proteomes" id="UP001293593">
    <property type="component" value="Unassembled WGS sequence"/>
</dbReference>
<evidence type="ECO:0000256" key="5">
    <source>
        <dbReference type="ARBA" id="ARBA00023242"/>
    </source>
</evidence>
<dbReference type="AlphaFoldDB" id="A0AAE1J6E1"/>
<sequence>MSEEEPHRLTSSLKQRRVLSLSFSLTGDPQRRGSIYTPNPRSDKLMSGILSEESTECSSDLDSSPSSRETQCLTGLNPCAEPISRRDADQNTRGDDTQCEDIGLNRCTESRSRSGSSYFQSKEDMGAIKKSNLKPRSSSTLLKVQSGRVQKKVTSKNVERTLRLKRSTIDYESHAIERAKEVQANLSHEFPSLIKYMLPSHVSGGFRLGFPKHFCEMHLPKVDSMLILEDENGRQYGTKYRIRKAGLSGGWRGFSIAHNLLEGDVLVFHLIQSRMFKVFIIRSHGSNEMDVALGLLYLDGCMKQHEKCS</sequence>
<dbReference type="InterPro" id="IPR015300">
    <property type="entry name" value="DNA-bd_pseudobarrel_sf"/>
</dbReference>
<reference evidence="8" key="1">
    <citation type="submission" date="2023-10" db="EMBL/GenBank/DDBJ databases">
        <title>Chromosome-level genome of the transformable northern wattle, Acacia crassicarpa.</title>
        <authorList>
            <person name="Massaro I."/>
            <person name="Sinha N.R."/>
            <person name="Poethig S."/>
            <person name="Leichty A.R."/>
        </authorList>
    </citation>
    <scope>NUCLEOTIDE SEQUENCE</scope>
    <source>
        <strain evidence="8">Acra3RX</strain>
        <tissue evidence="8">Leaf</tissue>
    </source>
</reference>